<evidence type="ECO:0000256" key="3">
    <source>
        <dbReference type="ARBA" id="ARBA00022741"/>
    </source>
</evidence>
<name>A0A3D3RBC9_9PLAN</name>
<dbReference type="Proteomes" id="UP000263642">
    <property type="component" value="Unassembled WGS sequence"/>
</dbReference>
<dbReference type="GeneID" id="98646887"/>
<dbReference type="PANTHER" id="PTHR47878">
    <property type="entry name" value="OXIDOREDUCTASE FAD/NAD(P)-BINDING DOMAIN PROTEIN"/>
    <property type="match status" value="1"/>
</dbReference>
<keyword evidence="3" id="KW-0547">Nucleotide-binding</keyword>
<evidence type="ECO:0000256" key="2">
    <source>
        <dbReference type="ARBA" id="ARBA00013223"/>
    </source>
</evidence>
<reference evidence="5 7" key="1">
    <citation type="journal article" date="2018" name="Nat. Biotechnol.">
        <title>A standardized bacterial taxonomy based on genome phylogeny substantially revises the tree of life.</title>
        <authorList>
            <person name="Parks D.H."/>
            <person name="Chuvochina M."/>
            <person name="Waite D.W."/>
            <person name="Rinke C."/>
            <person name="Skarshewski A."/>
            <person name="Chaumeil P.A."/>
            <person name="Hugenholtz P."/>
        </authorList>
    </citation>
    <scope>NUCLEOTIDE SEQUENCE [LARGE SCALE GENOMIC DNA]</scope>
    <source>
        <strain evidence="5">UBA9375</strain>
    </source>
</reference>
<dbReference type="GO" id="GO:0000166">
    <property type="term" value="F:nucleotide binding"/>
    <property type="evidence" value="ECO:0007669"/>
    <property type="project" value="UniProtKB-KW"/>
</dbReference>
<keyword evidence="8" id="KW-1185">Reference proteome</keyword>
<evidence type="ECO:0000313" key="7">
    <source>
        <dbReference type="Proteomes" id="UP000263642"/>
    </source>
</evidence>
<dbReference type="Proteomes" id="UP000322887">
    <property type="component" value="Chromosome"/>
</dbReference>
<gene>
    <name evidence="6" type="primary">fpr</name>
    <name evidence="5" type="ORF">DIT97_21145</name>
    <name evidence="6" type="ORF">GmarT_23090</name>
</gene>
<dbReference type="SUPFAM" id="SSF63380">
    <property type="entry name" value="Riboflavin synthase domain-like"/>
    <property type="match status" value="1"/>
</dbReference>
<dbReference type="PANTHER" id="PTHR47878:SF2">
    <property type="entry name" value="OXIDOREDUCTASE FAD_NAD(P)-BINDING DOMAIN PROTEIN"/>
    <property type="match status" value="1"/>
</dbReference>
<accession>A0A3D3RBC9</accession>
<dbReference type="GO" id="GO:0004324">
    <property type="term" value="F:ferredoxin-NADP+ reductase activity"/>
    <property type="evidence" value="ECO:0007669"/>
    <property type="project" value="UniProtKB-EC"/>
</dbReference>
<dbReference type="Gene3D" id="2.40.30.10">
    <property type="entry name" value="Translation factors"/>
    <property type="match status" value="1"/>
</dbReference>
<dbReference type="EMBL" id="CP042910">
    <property type="protein sequence ID" value="QEG16444.1"/>
    <property type="molecule type" value="Genomic_DNA"/>
</dbReference>
<dbReference type="InterPro" id="IPR033892">
    <property type="entry name" value="FNR_bac"/>
</dbReference>
<dbReference type="Pfam" id="PF00175">
    <property type="entry name" value="NAD_binding_1"/>
    <property type="match status" value="1"/>
</dbReference>
<dbReference type="InterPro" id="IPR039261">
    <property type="entry name" value="FNR_nucleotide-bd"/>
</dbReference>
<dbReference type="InterPro" id="IPR051930">
    <property type="entry name" value="FNR_type-1"/>
</dbReference>
<evidence type="ECO:0000313" key="8">
    <source>
        <dbReference type="Proteomes" id="UP000322887"/>
    </source>
</evidence>
<organism evidence="5 7">
    <name type="scientific">Gimesia maris</name>
    <dbReference type="NCBI Taxonomy" id="122"/>
    <lineage>
        <taxon>Bacteria</taxon>
        <taxon>Pseudomonadati</taxon>
        <taxon>Planctomycetota</taxon>
        <taxon>Planctomycetia</taxon>
        <taxon>Planctomycetales</taxon>
        <taxon>Planctomycetaceae</taxon>
        <taxon>Gimesia</taxon>
    </lineage>
</organism>
<comment type="similarity">
    <text evidence="1">Belongs to the ferredoxin--NADP reductase type 1 family.</text>
</comment>
<dbReference type="InterPro" id="IPR001433">
    <property type="entry name" value="OxRdtase_FAD/NAD-bd"/>
</dbReference>
<dbReference type="RefSeq" id="WP_002649599.1">
    <property type="nucleotide sequence ID" value="NZ_CP042910.1"/>
</dbReference>
<dbReference type="Gene3D" id="3.40.50.80">
    <property type="entry name" value="Nucleotide-binding domain of ferredoxin-NADP reductase (FNR) module"/>
    <property type="match status" value="1"/>
</dbReference>
<evidence type="ECO:0000313" key="5">
    <source>
        <dbReference type="EMBL" id="HCO25402.1"/>
    </source>
</evidence>
<sequence length="319" mass="36200">MNPSNPPTGQSTPEIEELRNKYYNASVMDLRMPHDHLMIVRIKPDEDVPRFSGGQYTTLGLGSWEHRVDGGPLAELEKPKLIRRAYSISCPMLDLQGDLLANDEIDYLEFYITLVLRPDTDDPPLTPRLFRLKEGDRLHLGKKPVGTYTLKPVQPGDNVIFAGTGTGEAPHNSMSIELLKRGHTGRIVSMTCVRYKGDLGYLAQQEQLQKQFSNYRYGAFTTREPENMDENHPSYVGKQYLQDIIQPERFQETFGWSPAPDKTHVFLCGNPSMIGLPEKNDRGELVFPDSKGMVELLAEQGYTLSTPKNPGNIHFEKYW</sequence>
<dbReference type="PROSITE" id="PS51384">
    <property type="entry name" value="FAD_FR"/>
    <property type="match status" value="1"/>
</dbReference>
<dbReference type="CDD" id="cd06195">
    <property type="entry name" value="FNR1"/>
    <property type="match status" value="1"/>
</dbReference>
<protein>
    <recommendedName>
        <fullName evidence="2">ferredoxin--NADP(+) reductase</fullName>
        <ecNumber evidence="2">1.18.1.2</ecNumber>
    </recommendedName>
</protein>
<keyword evidence="6" id="KW-0560">Oxidoreductase</keyword>
<evidence type="ECO:0000313" key="6">
    <source>
        <dbReference type="EMBL" id="QEG16444.1"/>
    </source>
</evidence>
<dbReference type="EMBL" id="DQAY01000128">
    <property type="protein sequence ID" value="HCO25402.1"/>
    <property type="molecule type" value="Genomic_DNA"/>
</dbReference>
<evidence type="ECO:0000256" key="1">
    <source>
        <dbReference type="ARBA" id="ARBA00008312"/>
    </source>
</evidence>
<feature type="domain" description="FAD-binding FR-type" evidence="4">
    <location>
        <begin position="20"/>
        <end position="151"/>
    </location>
</feature>
<dbReference type="InterPro" id="IPR017938">
    <property type="entry name" value="Riboflavin_synthase-like_b-brl"/>
</dbReference>
<proteinExistence type="inferred from homology"/>
<dbReference type="EC" id="1.18.1.2" evidence="2"/>
<dbReference type="InterPro" id="IPR017927">
    <property type="entry name" value="FAD-bd_FR_type"/>
</dbReference>
<reference evidence="6 8" key="2">
    <citation type="submission" date="2019-08" db="EMBL/GenBank/DDBJ databases">
        <title>Deep-cultivation of Planctomycetes and their phenomic and genomic characterization uncovers novel biology.</title>
        <authorList>
            <person name="Wiegand S."/>
            <person name="Jogler M."/>
            <person name="Boedeker C."/>
            <person name="Pinto D."/>
            <person name="Vollmers J."/>
            <person name="Rivas-Marin E."/>
            <person name="Kohn T."/>
            <person name="Peeters S.H."/>
            <person name="Heuer A."/>
            <person name="Rast P."/>
            <person name="Oberbeckmann S."/>
            <person name="Bunk B."/>
            <person name="Jeske O."/>
            <person name="Meyerdierks A."/>
            <person name="Storesund J.E."/>
            <person name="Kallscheuer N."/>
            <person name="Luecker S."/>
            <person name="Lage O.M."/>
            <person name="Pohl T."/>
            <person name="Merkel B.J."/>
            <person name="Hornburger P."/>
            <person name="Mueller R.-W."/>
            <person name="Bruemmer F."/>
            <person name="Labrenz M."/>
            <person name="Spormann A.M."/>
            <person name="Op den Camp H."/>
            <person name="Overmann J."/>
            <person name="Amann R."/>
            <person name="Jetten M.S.M."/>
            <person name="Mascher T."/>
            <person name="Medema M.H."/>
            <person name="Devos D.P."/>
            <person name="Kaster A.-K."/>
            <person name="Ovreas L."/>
            <person name="Rohde M."/>
            <person name="Galperin M.Y."/>
            <person name="Jogler C."/>
        </authorList>
    </citation>
    <scope>NUCLEOTIDE SEQUENCE [LARGE SCALE GENOMIC DNA]</scope>
    <source>
        <strain evidence="6 8">DSM 8797</strain>
    </source>
</reference>
<dbReference type="AlphaFoldDB" id="A0A3D3RBC9"/>
<dbReference type="SUPFAM" id="SSF52343">
    <property type="entry name" value="Ferredoxin reductase-like, C-terminal NADP-linked domain"/>
    <property type="match status" value="1"/>
</dbReference>
<evidence type="ECO:0000259" key="4">
    <source>
        <dbReference type="PROSITE" id="PS51384"/>
    </source>
</evidence>